<dbReference type="CDD" id="cd06278">
    <property type="entry name" value="PBP1_LacI-like"/>
    <property type="match status" value="1"/>
</dbReference>
<dbReference type="EMBL" id="FNAV01000008">
    <property type="protein sequence ID" value="SDE84258.1"/>
    <property type="molecule type" value="Genomic_DNA"/>
</dbReference>
<evidence type="ECO:0000259" key="4">
    <source>
        <dbReference type="PROSITE" id="PS50932"/>
    </source>
</evidence>
<accession>A0A1G7G7Y2</accession>
<dbReference type="Pfam" id="PF13377">
    <property type="entry name" value="Peripla_BP_3"/>
    <property type="match status" value="1"/>
</dbReference>
<evidence type="ECO:0000256" key="3">
    <source>
        <dbReference type="ARBA" id="ARBA00023163"/>
    </source>
</evidence>
<name>A0A1G7G7Y2_9RHOB</name>
<proteinExistence type="predicted"/>
<evidence type="ECO:0000313" key="6">
    <source>
        <dbReference type="Proteomes" id="UP000198994"/>
    </source>
</evidence>
<evidence type="ECO:0000256" key="1">
    <source>
        <dbReference type="ARBA" id="ARBA00023015"/>
    </source>
</evidence>
<keyword evidence="6" id="KW-1185">Reference proteome</keyword>
<dbReference type="PANTHER" id="PTHR30146:SF109">
    <property type="entry name" value="HTH-TYPE TRANSCRIPTIONAL REGULATOR GALS"/>
    <property type="match status" value="1"/>
</dbReference>
<feature type="domain" description="HTH lacI-type" evidence="4">
    <location>
        <begin position="5"/>
        <end position="59"/>
    </location>
</feature>
<keyword evidence="1" id="KW-0805">Transcription regulation</keyword>
<keyword evidence="3" id="KW-0804">Transcription</keyword>
<dbReference type="STRING" id="282683.SAMN04488105_108191"/>
<dbReference type="InterPro" id="IPR046335">
    <property type="entry name" value="LacI/GalR-like_sensor"/>
</dbReference>
<dbReference type="Proteomes" id="UP000198994">
    <property type="component" value="Unassembled WGS sequence"/>
</dbReference>
<protein>
    <submittedName>
        <fullName evidence="5">Transcriptional regulator, LacI family</fullName>
    </submittedName>
</protein>
<sequence>MQKRVTQRDVAARAGVSQAAVSRVMAEHGYVAEDVRARIMEAAAALGYRPDPVARTLITGRSNIVAVVVGNVVNPFFPVALSALTEALRQEDREVLLFNAAPGQNIDDLIPGVLRYKVAGIIVMTVALGSRAAEFCADAGVPYVLFHRYAEQGGAFAVACDSGAGGREAARHLVATGCRTMAYVGGLEDSSPNRDRANGFIAGLREAGLAPVEHLNGAFTYDWGREAINGLLYRHPDLDAVFCGDDAIACGVVDALRYDLGRKVPDEVSVIGFDDVPQANWAAYRLTTVRQPLEAMIAQTLTLLKHPEDEARRLHLLPGEMIIRATTRR</sequence>
<dbReference type="PANTHER" id="PTHR30146">
    <property type="entry name" value="LACI-RELATED TRANSCRIPTIONAL REPRESSOR"/>
    <property type="match status" value="1"/>
</dbReference>
<reference evidence="6" key="1">
    <citation type="submission" date="2016-10" db="EMBL/GenBank/DDBJ databases">
        <authorList>
            <person name="Varghese N."/>
            <person name="Submissions S."/>
        </authorList>
    </citation>
    <scope>NUCLEOTIDE SEQUENCE [LARGE SCALE GENOMIC DNA]</scope>
    <source>
        <strain evidence="6">DSM 10146</strain>
    </source>
</reference>
<dbReference type="InterPro" id="IPR000843">
    <property type="entry name" value="HTH_LacI"/>
</dbReference>
<dbReference type="InterPro" id="IPR010982">
    <property type="entry name" value="Lambda_DNA-bd_dom_sf"/>
</dbReference>
<dbReference type="CDD" id="cd01392">
    <property type="entry name" value="HTH_LacI"/>
    <property type="match status" value="1"/>
</dbReference>
<gene>
    <name evidence="5" type="ORF">SAMN04488105_108191</name>
</gene>
<dbReference type="Pfam" id="PF00356">
    <property type="entry name" value="LacI"/>
    <property type="match status" value="1"/>
</dbReference>
<dbReference type="SMART" id="SM00354">
    <property type="entry name" value="HTH_LACI"/>
    <property type="match status" value="1"/>
</dbReference>
<dbReference type="GO" id="GO:0000976">
    <property type="term" value="F:transcription cis-regulatory region binding"/>
    <property type="evidence" value="ECO:0007669"/>
    <property type="project" value="TreeGrafter"/>
</dbReference>
<dbReference type="InterPro" id="IPR028082">
    <property type="entry name" value="Peripla_BP_I"/>
</dbReference>
<dbReference type="PROSITE" id="PS50932">
    <property type="entry name" value="HTH_LACI_2"/>
    <property type="match status" value="1"/>
</dbReference>
<dbReference type="SUPFAM" id="SSF47413">
    <property type="entry name" value="lambda repressor-like DNA-binding domains"/>
    <property type="match status" value="1"/>
</dbReference>
<dbReference type="Gene3D" id="3.40.50.2300">
    <property type="match status" value="2"/>
</dbReference>
<dbReference type="Gene3D" id="1.10.260.40">
    <property type="entry name" value="lambda repressor-like DNA-binding domains"/>
    <property type="match status" value="1"/>
</dbReference>
<keyword evidence="2" id="KW-0238">DNA-binding</keyword>
<evidence type="ECO:0000313" key="5">
    <source>
        <dbReference type="EMBL" id="SDE84258.1"/>
    </source>
</evidence>
<evidence type="ECO:0000256" key="2">
    <source>
        <dbReference type="ARBA" id="ARBA00023125"/>
    </source>
</evidence>
<dbReference type="AlphaFoldDB" id="A0A1G7G7Y2"/>
<organism evidence="5 6">
    <name type="scientific">Salipiger thiooxidans</name>
    <dbReference type="NCBI Taxonomy" id="282683"/>
    <lineage>
        <taxon>Bacteria</taxon>
        <taxon>Pseudomonadati</taxon>
        <taxon>Pseudomonadota</taxon>
        <taxon>Alphaproteobacteria</taxon>
        <taxon>Rhodobacterales</taxon>
        <taxon>Roseobacteraceae</taxon>
        <taxon>Salipiger</taxon>
    </lineage>
</organism>
<dbReference type="GO" id="GO:0003700">
    <property type="term" value="F:DNA-binding transcription factor activity"/>
    <property type="evidence" value="ECO:0007669"/>
    <property type="project" value="TreeGrafter"/>
</dbReference>
<dbReference type="RefSeq" id="WP_165617100.1">
    <property type="nucleotide sequence ID" value="NZ_FNAV01000008.1"/>
</dbReference>
<dbReference type="SUPFAM" id="SSF53822">
    <property type="entry name" value="Periplasmic binding protein-like I"/>
    <property type="match status" value="1"/>
</dbReference>